<protein>
    <recommendedName>
        <fullName evidence="1">YjiS-like domain-containing protein</fullName>
    </recommendedName>
</protein>
<evidence type="ECO:0000259" key="1">
    <source>
        <dbReference type="Pfam" id="PF06568"/>
    </source>
</evidence>
<reference evidence="2 3" key="1">
    <citation type="submission" date="2013-08" db="EMBL/GenBank/DDBJ databases">
        <title>The genome sequence of Skermanella stibiiresistens.</title>
        <authorList>
            <person name="Zhu W."/>
            <person name="Wang G."/>
        </authorList>
    </citation>
    <scope>NUCLEOTIDE SEQUENCE [LARGE SCALE GENOMIC DNA]</scope>
    <source>
        <strain evidence="2 3">SB22</strain>
    </source>
</reference>
<comment type="caution">
    <text evidence="2">The sequence shown here is derived from an EMBL/GenBank/DDBJ whole genome shotgun (WGS) entry which is preliminary data.</text>
</comment>
<name>W9H2J7_9PROT</name>
<sequence length="87" mass="9729">MEDCMRTIGTATSLSRTVKPASLTISARGAGRIVLNVARVVFDVTMTWRENARQRRHLLALSDDMLKDIGVSRADAEHEGSKPFWRT</sequence>
<dbReference type="AlphaFoldDB" id="W9H2J7"/>
<dbReference type="InterPro" id="IPR009506">
    <property type="entry name" value="YjiS-like"/>
</dbReference>
<dbReference type="STRING" id="1385369.N825_10700"/>
<dbReference type="Pfam" id="PF06568">
    <property type="entry name" value="YjiS-like"/>
    <property type="match status" value="1"/>
</dbReference>
<feature type="domain" description="YjiS-like" evidence="1">
    <location>
        <begin position="48"/>
        <end position="77"/>
    </location>
</feature>
<dbReference type="Proteomes" id="UP000019486">
    <property type="component" value="Unassembled WGS sequence"/>
</dbReference>
<evidence type="ECO:0000313" key="3">
    <source>
        <dbReference type="Proteomes" id="UP000019486"/>
    </source>
</evidence>
<proteinExistence type="predicted"/>
<dbReference type="EMBL" id="AVFL01000015">
    <property type="protein sequence ID" value="EWY38937.1"/>
    <property type="molecule type" value="Genomic_DNA"/>
</dbReference>
<accession>W9H2J7</accession>
<gene>
    <name evidence="2" type="ORF">N825_10700</name>
</gene>
<keyword evidence="3" id="KW-1185">Reference proteome</keyword>
<organism evidence="2 3">
    <name type="scientific">Skermanella stibiiresistens SB22</name>
    <dbReference type="NCBI Taxonomy" id="1385369"/>
    <lineage>
        <taxon>Bacteria</taxon>
        <taxon>Pseudomonadati</taxon>
        <taxon>Pseudomonadota</taxon>
        <taxon>Alphaproteobacteria</taxon>
        <taxon>Rhodospirillales</taxon>
        <taxon>Azospirillaceae</taxon>
        <taxon>Skermanella</taxon>
    </lineage>
</organism>
<evidence type="ECO:0000313" key="2">
    <source>
        <dbReference type="EMBL" id="EWY38937.1"/>
    </source>
</evidence>